<dbReference type="GO" id="GO:0008270">
    <property type="term" value="F:zinc ion binding"/>
    <property type="evidence" value="ECO:0007669"/>
    <property type="project" value="UniProtKB-UniRule"/>
</dbReference>
<protein>
    <recommendedName>
        <fullName evidence="2 13">Ribonuclease Z</fullName>
        <shortName evidence="13">RNase Z</shortName>
        <ecNumber evidence="2 13">3.1.26.11</ecNumber>
    </recommendedName>
    <alternativeName>
        <fullName evidence="13">tRNA 3 endonuclease</fullName>
    </alternativeName>
    <alternativeName>
        <fullName evidence="13">tRNase Z</fullName>
    </alternativeName>
</protein>
<dbReference type="RefSeq" id="WP_089523538.1">
    <property type="nucleotide sequence ID" value="NZ_NMUQ01000001.1"/>
</dbReference>
<comment type="catalytic activity">
    <reaction evidence="11">
        <text>3',5'-cyclic UMP + H2O = UMP + H(+)</text>
        <dbReference type="Rhea" id="RHEA:70575"/>
        <dbReference type="ChEBI" id="CHEBI:15377"/>
        <dbReference type="ChEBI" id="CHEBI:15378"/>
        <dbReference type="ChEBI" id="CHEBI:57865"/>
        <dbReference type="ChEBI" id="CHEBI:184387"/>
    </reaction>
    <physiologicalReaction direction="left-to-right" evidence="11">
        <dbReference type="Rhea" id="RHEA:70576"/>
    </physiologicalReaction>
</comment>
<dbReference type="GO" id="GO:0042802">
    <property type="term" value="F:identical protein binding"/>
    <property type="evidence" value="ECO:0007669"/>
    <property type="project" value="UniProtKB-ARBA"/>
</dbReference>
<comment type="catalytic activity">
    <reaction evidence="13">
        <text>Endonucleolytic cleavage of RNA, removing extra 3' nucleotides from tRNA precursor, generating 3' termini of tRNAs. A 3'-hydroxy group is left at the tRNA terminus and a 5'-phosphoryl group is left at the trailer molecule.</text>
        <dbReference type="EC" id="3.1.26.11"/>
    </reaction>
</comment>
<dbReference type="Proteomes" id="UP000215145">
    <property type="component" value="Unassembled WGS sequence"/>
</dbReference>
<comment type="similarity">
    <text evidence="13">Belongs to the RNase Z family.</text>
</comment>
<dbReference type="PANTHER" id="PTHR46018:SF2">
    <property type="entry name" value="ZINC PHOSPHODIESTERASE ELAC PROTEIN 1"/>
    <property type="match status" value="1"/>
</dbReference>
<evidence type="ECO:0000313" key="16">
    <source>
        <dbReference type="Proteomes" id="UP000215145"/>
    </source>
</evidence>
<keyword evidence="7 13" id="KW-0378">Hydrolase</keyword>
<dbReference type="NCBIfam" id="NF000801">
    <property type="entry name" value="PRK00055.1-3"/>
    <property type="match status" value="1"/>
</dbReference>
<comment type="catalytic activity">
    <reaction evidence="9">
        <text>3',5'-cyclic CMP + H2O = CMP + H(+)</text>
        <dbReference type="Rhea" id="RHEA:72675"/>
        <dbReference type="ChEBI" id="CHEBI:15377"/>
        <dbReference type="ChEBI" id="CHEBI:15378"/>
        <dbReference type="ChEBI" id="CHEBI:58003"/>
        <dbReference type="ChEBI" id="CHEBI:60377"/>
    </reaction>
    <physiologicalReaction direction="left-to-right" evidence="9">
        <dbReference type="Rhea" id="RHEA:72676"/>
    </physiologicalReaction>
</comment>
<evidence type="ECO:0000256" key="2">
    <source>
        <dbReference type="ARBA" id="ARBA00012477"/>
    </source>
</evidence>
<evidence type="ECO:0000313" key="15">
    <source>
        <dbReference type="EMBL" id="OXM16453.1"/>
    </source>
</evidence>
<feature type="domain" description="Metallo-beta-lactamase" evidence="14">
    <location>
        <begin position="203"/>
        <end position="270"/>
    </location>
</feature>
<dbReference type="InterPro" id="IPR013471">
    <property type="entry name" value="RNase_Z/BN"/>
</dbReference>
<dbReference type="InterPro" id="IPR036866">
    <property type="entry name" value="RibonucZ/Hydroxyglut_hydro"/>
</dbReference>
<dbReference type="EC" id="3.1.26.11" evidence="2 13"/>
<keyword evidence="8 13" id="KW-0862">Zinc</keyword>
<dbReference type="SUPFAM" id="SSF56281">
    <property type="entry name" value="Metallo-hydrolase/oxidoreductase"/>
    <property type="match status" value="1"/>
</dbReference>
<dbReference type="FunFam" id="3.60.15.10:FF:000002">
    <property type="entry name" value="Ribonuclease Z"/>
    <property type="match status" value="1"/>
</dbReference>
<evidence type="ECO:0000256" key="4">
    <source>
        <dbReference type="ARBA" id="ARBA00022722"/>
    </source>
</evidence>
<evidence type="ECO:0000256" key="6">
    <source>
        <dbReference type="ARBA" id="ARBA00022759"/>
    </source>
</evidence>
<feature type="binding site" evidence="13">
    <location>
        <position position="67"/>
    </location>
    <ligand>
        <name>Zn(2+)</name>
        <dbReference type="ChEBI" id="CHEBI:29105"/>
        <label>2</label>
        <note>catalytic</note>
    </ligand>
</feature>
<comment type="function">
    <text evidence="10">Counteracts the endogenous Pycsar antiviral defense system. Phosphodiesterase that enables metal-dependent hydrolysis of host cyclic nucleotide Pycsar defense signals such as cCMP and cUMP.</text>
</comment>
<comment type="function">
    <text evidence="12 13">Zinc phosphodiesterase, which displays some tRNA 3'-processing endonuclease activity. Probably involved in tRNA maturation, by removing a 3'-trailer from precursor tRNA.</text>
</comment>
<dbReference type="Pfam" id="PF23023">
    <property type="entry name" value="Anti-Pycsar_Apyc1"/>
    <property type="match status" value="1"/>
</dbReference>
<evidence type="ECO:0000256" key="7">
    <source>
        <dbReference type="ARBA" id="ARBA00022801"/>
    </source>
</evidence>
<dbReference type="AlphaFoldDB" id="A0A229P2G7"/>
<feature type="binding site" evidence="13">
    <location>
        <position position="63"/>
    </location>
    <ligand>
        <name>Zn(2+)</name>
        <dbReference type="ChEBI" id="CHEBI:29105"/>
        <label>1</label>
        <note>catalytic</note>
    </ligand>
</feature>
<evidence type="ECO:0000256" key="13">
    <source>
        <dbReference type="HAMAP-Rule" id="MF_01818"/>
    </source>
</evidence>
<feature type="binding site" evidence="13">
    <location>
        <position position="140"/>
    </location>
    <ligand>
        <name>Zn(2+)</name>
        <dbReference type="ChEBI" id="CHEBI:29105"/>
        <label>1</label>
        <note>catalytic</note>
    </ligand>
</feature>
<sequence length="317" mass="34450">MELTFLGTGAGRPSRQRNVTSMALTLPQPRGSIWLFDCGEATQHQLMNTPIKLNKIEAVFITHLHGDHINGLPGLLSSRSYHAGSGPLQLFGPQGIKDYIDAVFRLTSSHLDYELIITELEAGVIYEDEELIVEAHPLNHRVPCWGFRIVEKDKPGTLDAAKARELGVPFGPLLGQLKNGRDVMLPDGQLVRSGDVTGPDLRGRIIAILGDTVPCHGVGQLAQGADLLVHEATFQGDMAEKAAAYGHSTTLQAAEAARAAGAQRLYMTHISSRYRDEDMVALLQEARSVFPESYAGADLMSIQIPRRGELPQDSSLS</sequence>
<feature type="binding site" evidence="13">
    <location>
        <position position="68"/>
    </location>
    <ligand>
        <name>Zn(2+)</name>
        <dbReference type="ChEBI" id="CHEBI:29105"/>
        <label>2</label>
        <note>catalytic</note>
    </ligand>
</feature>
<comment type="subunit">
    <text evidence="1 13">Homodimer.</text>
</comment>
<name>A0A229P2G7_9BACL</name>
<feature type="binding site" evidence="13">
    <location>
        <position position="65"/>
    </location>
    <ligand>
        <name>Zn(2+)</name>
        <dbReference type="ChEBI" id="CHEBI:29105"/>
        <label>1</label>
        <note>catalytic</note>
    </ligand>
</feature>
<dbReference type="InterPro" id="IPR001279">
    <property type="entry name" value="Metallo-B-lactamas"/>
</dbReference>
<feature type="binding site" evidence="13">
    <location>
        <position position="211"/>
    </location>
    <ligand>
        <name>Zn(2+)</name>
        <dbReference type="ChEBI" id="CHEBI:29105"/>
        <label>1</label>
        <note>catalytic</note>
    </ligand>
</feature>
<comment type="caution">
    <text evidence="15">The sequence shown here is derived from an EMBL/GenBank/DDBJ whole genome shotgun (WGS) entry which is preliminary data.</text>
</comment>
<keyword evidence="4 13" id="KW-0540">Nuclease</keyword>
<proteinExistence type="inferred from homology"/>
<accession>A0A229P2G7</accession>
<comment type="cofactor">
    <cofactor evidence="13">
        <name>Zn(2+)</name>
        <dbReference type="ChEBI" id="CHEBI:29105"/>
    </cofactor>
    <text evidence="13">Binds 2 Zn(2+) ions.</text>
</comment>
<dbReference type="HAMAP" id="MF_01818">
    <property type="entry name" value="RNase_Z_BN"/>
    <property type="match status" value="1"/>
</dbReference>
<dbReference type="Gene3D" id="3.60.15.10">
    <property type="entry name" value="Ribonuclease Z/Hydroxyacylglutathione hydrolase-like"/>
    <property type="match status" value="1"/>
</dbReference>
<dbReference type="NCBIfam" id="TIGR02651">
    <property type="entry name" value="RNase_Z"/>
    <property type="match status" value="1"/>
</dbReference>
<feature type="binding site" evidence="13">
    <location>
        <position position="211"/>
    </location>
    <ligand>
        <name>Zn(2+)</name>
        <dbReference type="ChEBI" id="CHEBI:29105"/>
        <label>2</label>
        <note>catalytic</note>
    </ligand>
</feature>
<dbReference type="EMBL" id="NMUQ01000001">
    <property type="protein sequence ID" value="OXM16453.1"/>
    <property type="molecule type" value="Genomic_DNA"/>
</dbReference>
<keyword evidence="16" id="KW-1185">Reference proteome</keyword>
<evidence type="ECO:0000256" key="5">
    <source>
        <dbReference type="ARBA" id="ARBA00022723"/>
    </source>
</evidence>
<dbReference type="OrthoDB" id="9800940at2"/>
<evidence type="ECO:0000256" key="12">
    <source>
        <dbReference type="ARBA" id="ARBA00057812"/>
    </source>
</evidence>
<dbReference type="GO" id="GO:0042781">
    <property type="term" value="F:3'-tRNA processing endoribonuclease activity"/>
    <property type="evidence" value="ECO:0007669"/>
    <property type="project" value="UniProtKB-UniRule"/>
</dbReference>
<reference evidence="15 16" key="1">
    <citation type="submission" date="2017-07" db="EMBL/GenBank/DDBJ databases">
        <title>Paenibacillus herberti R33 genome sequencing and assembly.</title>
        <authorList>
            <person name="Su W."/>
        </authorList>
    </citation>
    <scope>NUCLEOTIDE SEQUENCE [LARGE SCALE GENOMIC DNA]</scope>
    <source>
        <strain evidence="15 16">R33</strain>
    </source>
</reference>
<keyword evidence="5 13" id="KW-0479">Metal-binding</keyword>
<dbReference type="Pfam" id="PF12706">
    <property type="entry name" value="Lactamase_B_2"/>
    <property type="match status" value="1"/>
</dbReference>
<organism evidence="15 16">
    <name type="scientific">Paenibacillus herberti</name>
    <dbReference type="NCBI Taxonomy" id="1619309"/>
    <lineage>
        <taxon>Bacteria</taxon>
        <taxon>Bacillati</taxon>
        <taxon>Bacillota</taxon>
        <taxon>Bacilli</taxon>
        <taxon>Bacillales</taxon>
        <taxon>Paenibacillaceae</taxon>
        <taxon>Paenibacillus</taxon>
    </lineage>
</organism>
<evidence type="ECO:0000259" key="14">
    <source>
        <dbReference type="Pfam" id="PF12706"/>
    </source>
</evidence>
<evidence type="ECO:0000256" key="9">
    <source>
        <dbReference type="ARBA" id="ARBA00034221"/>
    </source>
</evidence>
<feature type="binding site" evidence="13">
    <location>
        <position position="269"/>
    </location>
    <ligand>
        <name>Zn(2+)</name>
        <dbReference type="ChEBI" id="CHEBI:29105"/>
        <label>2</label>
        <note>catalytic</note>
    </ligand>
</feature>
<gene>
    <name evidence="13 15" type="primary">rnz</name>
    <name evidence="15" type="ORF">CGZ75_07210</name>
</gene>
<evidence type="ECO:0000256" key="3">
    <source>
        <dbReference type="ARBA" id="ARBA00022694"/>
    </source>
</evidence>
<evidence type="ECO:0000256" key="8">
    <source>
        <dbReference type="ARBA" id="ARBA00022833"/>
    </source>
</evidence>
<evidence type="ECO:0000256" key="1">
    <source>
        <dbReference type="ARBA" id="ARBA00011738"/>
    </source>
</evidence>
<feature type="active site" description="Proton acceptor" evidence="13">
    <location>
        <position position="67"/>
    </location>
</feature>
<keyword evidence="6 13" id="KW-0255">Endonuclease</keyword>
<evidence type="ECO:0000256" key="10">
    <source>
        <dbReference type="ARBA" id="ARBA00034301"/>
    </source>
</evidence>
<dbReference type="CDD" id="cd07717">
    <property type="entry name" value="RNaseZ_ZiPD-like_MBL-fold"/>
    <property type="match status" value="1"/>
</dbReference>
<dbReference type="PANTHER" id="PTHR46018">
    <property type="entry name" value="ZINC PHOSPHODIESTERASE ELAC PROTEIN 1"/>
    <property type="match status" value="1"/>
</dbReference>
<keyword evidence="3 13" id="KW-0819">tRNA processing</keyword>
<evidence type="ECO:0000256" key="11">
    <source>
        <dbReference type="ARBA" id="ARBA00048505"/>
    </source>
</evidence>